<gene>
    <name evidence="1" type="ORF">QFC24_005201</name>
</gene>
<reference evidence="1" key="1">
    <citation type="submission" date="2023-04" db="EMBL/GenBank/DDBJ databases">
        <title>Draft Genome sequencing of Naganishia species isolated from polar environments using Oxford Nanopore Technology.</title>
        <authorList>
            <person name="Leo P."/>
            <person name="Venkateswaran K."/>
        </authorList>
    </citation>
    <scope>NUCLEOTIDE SEQUENCE</scope>
    <source>
        <strain evidence="1">DBVPG 5303</strain>
    </source>
</reference>
<accession>A0ACC2XA70</accession>
<dbReference type="Proteomes" id="UP001234202">
    <property type="component" value="Unassembled WGS sequence"/>
</dbReference>
<dbReference type="EMBL" id="JASBWV010000020">
    <property type="protein sequence ID" value="KAJ9120528.1"/>
    <property type="molecule type" value="Genomic_DNA"/>
</dbReference>
<name>A0ACC2XA70_9TREE</name>
<organism evidence="1 2">
    <name type="scientific">Naganishia onofrii</name>
    <dbReference type="NCBI Taxonomy" id="1851511"/>
    <lineage>
        <taxon>Eukaryota</taxon>
        <taxon>Fungi</taxon>
        <taxon>Dikarya</taxon>
        <taxon>Basidiomycota</taxon>
        <taxon>Agaricomycotina</taxon>
        <taxon>Tremellomycetes</taxon>
        <taxon>Filobasidiales</taxon>
        <taxon>Filobasidiaceae</taxon>
        <taxon>Naganishia</taxon>
    </lineage>
</organism>
<evidence type="ECO:0000313" key="2">
    <source>
        <dbReference type="Proteomes" id="UP001234202"/>
    </source>
</evidence>
<proteinExistence type="predicted"/>
<sequence>MPFGPSAASTPSASTPATSNPQNRYRNIRYKSDIYVEDVPSESYTRDSKDFKVVSDEHEAIVIDNGTSHLRAGFASHTQPYINEPNQAAKFTSRKSVRTVMYGRDCEADNTAKGYIKPIFDGDILLTNELLETALDYSFHHLSPLSPSPLYSRSITSELLFEAYSVPSVTYGVDSLFAFEGIQARRKGLLSTSSGQSNRSNSGRSTKRGQHGAVFKESAAVGESGLVINMGNMSTTLIPILNGKSMMNRAKRIPWGGSQASDLTLRLMQLKYPGFPMRVSPRQANYIAHRTLRFATDYEAELSTLSSPSVMAKESTSVQFPYPIPDVVHRSEEELAAMAEKRKEQGKKLQEITQKRNREKVGIDRLQGWLEVTEKNQSDLLGLKDVLDSKVNMTEEEFEDALFQVGYQNEQELVRDVKDLERKVKAARQRAGEVDEEIEEVPSFPLVNVPDSELDPEQKLEKRKQRMLKASYDSRIKVKAEKQAEKERLGEIERKDEEARDTDFQGWADKLKQDHAATMTRMRERKKRKALLTNRKSAAAQGRMKQISELAADTPVGGRKRRRGGDADDDFGADDDDWAVYREIDGAEEVDEEAVDQDHLQEIEARLLKYDPSFTVDDTMEAIANRQSALVHAFLRGNELQRGVSPKTNGDEGAGTDGVDDDARSISLDLGNGTEGANQYQQQEEELARSYRLHLNVEKIRIPEVWFQPSIAGVDCAGIAELAGYMLNSVGEEDKKKMMQCIYVTGGCSLIPNIKARLERDLTSVLPFRAPLNVITDNAIPADWPIAAEWPMDPRLSAWQGMAHWARTEEAEKAKVSRAEWEECGGSWLKEHRWSNWWDEGHYVD</sequence>
<comment type="caution">
    <text evidence="1">The sequence shown here is derived from an EMBL/GenBank/DDBJ whole genome shotgun (WGS) entry which is preliminary data.</text>
</comment>
<protein>
    <submittedName>
        <fullName evidence="1">Uncharacterized protein</fullName>
    </submittedName>
</protein>
<keyword evidence="2" id="KW-1185">Reference proteome</keyword>
<evidence type="ECO:0000313" key="1">
    <source>
        <dbReference type="EMBL" id="KAJ9120528.1"/>
    </source>
</evidence>